<evidence type="ECO:0000259" key="3">
    <source>
        <dbReference type="Pfam" id="PF17919"/>
    </source>
</evidence>
<dbReference type="PANTHER" id="PTHR37984:SF5">
    <property type="entry name" value="PROTEIN NYNRIN-LIKE"/>
    <property type="match status" value="1"/>
</dbReference>
<dbReference type="Gramene" id="Pp3c14_25520V3.1">
    <property type="protein sequence ID" value="Pp3c14_25520V3.1"/>
    <property type="gene ID" value="Pp3c14_25520"/>
</dbReference>
<dbReference type="InterPro" id="IPR041577">
    <property type="entry name" value="RT_RNaseH_2"/>
</dbReference>
<protein>
    <recommendedName>
        <fullName evidence="6">Reverse transcriptase/retrotransposon-derived protein RNase H-like domain-containing protein</fullName>
    </recommendedName>
</protein>
<reference evidence="4 5" key="1">
    <citation type="journal article" date="2008" name="Science">
        <title>The Physcomitrella genome reveals evolutionary insights into the conquest of land by plants.</title>
        <authorList>
            <person name="Rensing S."/>
            <person name="Lang D."/>
            <person name="Zimmer A."/>
            <person name="Terry A."/>
            <person name="Salamov A."/>
            <person name="Shapiro H."/>
            <person name="Nishiyama T."/>
            <person name="Perroud P.-F."/>
            <person name="Lindquist E."/>
            <person name="Kamisugi Y."/>
            <person name="Tanahashi T."/>
            <person name="Sakakibara K."/>
            <person name="Fujita T."/>
            <person name="Oishi K."/>
            <person name="Shin-I T."/>
            <person name="Kuroki Y."/>
            <person name="Toyoda A."/>
            <person name="Suzuki Y."/>
            <person name="Hashimoto A."/>
            <person name="Yamaguchi K."/>
            <person name="Sugano A."/>
            <person name="Kohara Y."/>
            <person name="Fujiyama A."/>
            <person name="Anterola A."/>
            <person name="Aoki S."/>
            <person name="Ashton N."/>
            <person name="Barbazuk W.B."/>
            <person name="Barker E."/>
            <person name="Bennetzen J."/>
            <person name="Bezanilla M."/>
            <person name="Blankenship R."/>
            <person name="Cho S.H."/>
            <person name="Dutcher S."/>
            <person name="Estelle M."/>
            <person name="Fawcett J.A."/>
            <person name="Gundlach H."/>
            <person name="Hanada K."/>
            <person name="Heyl A."/>
            <person name="Hicks K.A."/>
            <person name="Hugh J."/>
            <person name="Lohr M."/>
            <person name="Mayer K."/>
            <person name="Melkozernov A."/>
            <person name="Murata T."/>
            <person name="Nelson D."/>
            <person name="Pils B."/>
            <person name="Prigge M."/>
            <person name="Reiss B."/>
            <person name="Renner T."/>
            <person name="Rombauts S."/>
            <person name="Rushton P."/>
            <person name="Sanderfoot A."/>
            <person name="Schween G."/>
            <person name="Shiu S.-H."/>
            <person name="Stueber K."/>
            <person name="Theodoulou F.L."/>
            <person name="Tu H."/>
            <person name="Van de Peer Y."/>
            <person name="Verrier P.J."/>
            <person name="Waters E."/>
            <person name="Wood A."/>
            <person name="Yang L."/>
            <person name="Cove D."/>
            <person name="Cuming A."/>
            <person name="Hasebe M."/>
            <person name="Lucas S."/>
            <person name="Mishler D.B."/>
            <person name="Reski R."/>
            <person name="Grigoriev I."/>
            <person name="Quatrano R.S."/>
            <person name="Boore J.L."/>
        </authorList>
    </citation>
    <scope>NUCLEOTIDE SEQUENCE [LARGE SCALE GENOMIC DNA]</scope>
    <source>
        <strain evidence="4 5">cv. Gransden 2004</strain>
    </source>
</reference>
<name>A0A7I4AQ66_PHYPA</name>
<dbReference type="Pfam" id="PF17919">
    <property type="entry name" value="RT_RNaseH_2"/>
    <property type="match status" value="1"/>
</dbReference>
<dbReference type="AlphaFoldDB" id="A0A7I4AQ66"/>
<dbReference type="EnsemblPlants" id="Pp3c14_25520V3.1">
    <property type="protein sequence ID" value="Pp3c14_25520V3.1"/>
    <property type="gene ID" value="Pp3c14_25520"/>
</dbReference>
<organism evidence="4 5">
    <name type="scientific">Physcomitrium patens</name>
    <name type="common">Spreading-leaved earth moss</name>
    <name type="synonym">Physcomitrella patens</name>
    <dbReference type="NCBI Taxonomy" id="3218"/>
    <lineage>
        <taxon>Eukaryota</taxon>
        <taxon>Viridiplantae</taxon>
        <taxon>Streptophyta</taxon>
        <taxon>Embryophyta</taxon>
        <taxon>Bryophyta</taxon>
        <taxon>Bryophytina</taxon>
        <taxon>Bryopsida</taxon>
        <taxon>Funariidae</taxon>
        <taxon>Funariales</taxon>
        <taxon>Funariaceae</taxon>
        <taxon>Physcomitrium</taxon>
    </lineage>
</organism>
<dbReference type="InterPro" id="IPR043502">
    <property type="entry name" value="DNA/RNA_pol_sf"/>
</dbReference>
<evidence type="ECO:0000313" key="5">
    <source>
        <dbReference type="Proteomes" id="UP000006727"/>
    </source>
</evidence>
<keyword evidence="1" id="KW-0511">Multifunctional enzyme</keyword>
<dbReference type="Gene3D" id="3.10.10.10">
    <property type="entry name" value="HIV Type 1 Reverse Transcriptase, subunit A, domain 1"/>
    <property type="match status" value="1"/>
</dbReference>
<reference evidence="4 5" key="2">
    <citation type="journal article" date="2018" name="Plant J.">
        <title>The Physcomitrella patens chromosome-scale assembly reveals moss genome structure and evolution.</title>
        <authorList>
            <person name="Lang D."/>
            <person name="Ullrich K.K."/>
            <person name="Murat F."/>
            <person name="Fuchs J."/>
            <person name="Jenkins J."/>
            <person name="Haas F.B."/>
            <person name="Piednoel M."/>
            <person name="Gundlach H."/>
            <person name="Van Bel M."/>
            <person name="Meyberg R."/>
            <person name="Vives C."/>
            <person name="Morata J."/>
            <person name="Symeonidi A."/>
            <person name="Hiss M."/>
            <person name="Muchero W."/>
            <person name="Kamisugi Y."/>
            <person name="Saleh O."/>
            <person name="Blanc G."/>
            <person name="Decker E.L."/>
            <person name="van Gessel N."/>
            <person name="Grimwood J."/>
            <person name="Hayes R.D."/>
            <person name="Graham S.W."/>
            <person name="Gunter L.E."/>
            <person name="McDaniel S.F."/>
            <person name="Hoernstein S.N.W."/>
            <person name="Larsson A."/>
            <person name="Li F.W."/>
            <person name="Perroud P.F."/>
            <person name="Phillips J."/>
            <person name="Ranjan P."/>
            <person name="Rokshar D.S."/>
            <person name="Rothfels C.J."/>
            <person name="Schneider L."/>
            <person name="Shu S."/>
            <person name="Stevenson D.W."/>
            <person name="Thummler F."/>
            <person name="Tillich M."/>
            <person name="Villarreal Aguilar J.C."/>
            <person name="Widiez T."/>
            <person name="Wong G.K."/>
            <person name="Wymore A."/>
            <person name="Zhang Y."/>
            <person name="Zimmer A.D."/>
            <person name="Quatrano R.S."/>
            <person name="Mayer K.F.X."/>
            <person name="Goodstein D."/>
            <person name="Casacuberta J.M."/>
            <person name="Vandepoele K."/>
            <person name="Reski R."/>
            <person name="Cuming A.C."/>
            <person name="Tuskan G.A."/>
            <person name="Maumus F."/>
            <person name="Salse J."/>
            <person name="Schmutz J."/>
            <person name="Rensing S.A."/>
        </authorList>
    </citation>
    <scope>NUCLEOTIDE SEQUENCE [LARGE SCALE GENOMIC DNA]</scope>
    <source>
        <strain evidence="4 5">cv. Gransden 2004</strain>
    </source>
</reference>
<sequence>MKIIPTNQQVFIADGTTYAPLGLVSVTIIVEVCSTHVQIHAHTQIIHATNQAFICSSEHFIKVEPLRTLAHRSSGLVAPGLYDRRFQGEIKPLGGQPNRNAHTNQCTSNLGQIICEAQMGIPEVPQSQPDNANMLTTKPPTPLIVNTSQQAKFIQVVTDITLDRQRVMQLIHDNLDVFNFRPTNLNHTTLLAHDIVTEPPPPVQQVGYRKSNKEREIIQQEIHKLLDFGVASPSLSPWASSVVLSEKKDGSTRFCIDYRQLNAITKKDIYPLPRIDDTLNQLHCATIFPSIDLAASFWQVLHEDTAKEKSAFIYRKGLFHFNTMHMGLCNTTHTFQRLMDMRIFDKLHAAGLKLKAMKYLSKVHTVQQFPCPTNLKCIQSFVGLVNHYRRFIHDFDTLAAPLHGLMKKGTTFIWHMMEKQDLYHLKTMLCSAPLLVYPNFKLSFLFQMDASRDAIGAILSQVVAYASRRLSKAKKNYSISDKEGLMMVFDVKHYWTYLHGSRFCTKIDPAPL</sequence>
<accession>A0A7I4AQ66</accession>
<dbReference type="InterPro" id="IPR000477">
    <property type="entry name" value="RT_dom"/>
</dbReference>
<dbReference type="EMBL" id="ABEU02000014">
    <property type="status" value="NOT_ANNOTATED_CDS"/>
    <property type="molecule type" value="Genomic_DNA"/>
</dbReference>
<dbReference type="Proteomes" id="UP000006727">
    <property type="component" value="Chromosome 14"/>
</dbReference>
<feature type="domain" description="Reverse transcriptase/retrotransposon-derived protein RNase H-like" evidence="3">
    <location>
        <begin position="414"/>
        <end position="503"/>
    </location>
</feature>
<dbReference type="InParanoid" id="A0A7I4AQ66"/>
<dbReference type="SUPFAM" id="SSF56672">
    <property type="entry name" value="DNA/RNA polymerases"/>
    <property type="match status" value="1"/>
</dbReference>
<evidence type="ECO:0000313" key="4">
    <source>
        <dbReference type="EnsemblPlants" id="Pp3c14_25520V3.1"/>
    </source>
</evidence>
<dbReference type="InterPro" id="IPR043128">
    <property type="entry name" value="Rev_trsase/Diguanyl_cyclase"/>
</dbReference>
<feature type="domain" description="Reverse transcriptase" evidence="2">
    <location>
        <begin position="246"/>
        <end position="341"/>
    </location>
</feature>
<evidence type="ECO:0000256" key="1">
    <source>
        <dbReference type="ARBA" id="ARBA00023268"/>
    </source>
</evidence>
<dbReference type="Pfam" id="PF00078">
    <property type="entry name" value="RVT_1"/>
    <property type="match status" value="1"/>
</dbReference>
<reference evidence="4" key="3">
    <citation type="submission" date="2020-12" db="UniProtKB">
        <authorList>
            <consortium name="EnsemblPlants"/>
        </authorList>
    </citation>
    <scope>IDENTIFICATION</scope>
</reference>
<dbReference type="FunFam" id="3.30.70.270:FF:000020">
    <property type="entry name" value="Transposon Tf2-6 polyprotein-like Protein"/>
    <property type="match status" value="1"/>
</dbReference>
<dbReference type="InterPro" id="IPR050951">
    <property type="entry name" value="Retrovirus_Pol_polyprotein"/>
</dbReference>
<dbReference type="CDD" id="cd01647">
    <property type="entry name" value="RT_LTR"/>
    <property type="match status" value="1"/>
</dbReference>
<proteinExistence type="predicted"/>
<evidence type="ECO:0000259" key="2">
    <source>
        <dbReference type="Pfam" id="PF00078"/>
    </source>
</evidence>
<dbReference type="GO" id="GO:0003824">
    <property type="term" value="F:catalytic activity"/>
    <property type="evidence" value="ECO:0007669"/>
    <property type="project" value="UniProtKB-KW"/>
</dbReference>
<keyword evidence="5" id="KW-1185">Reference proteome</keyword>
<dbReference type="PANTHER" id="PTHR37984">
    <property type="entry name" value="PROTEIN CBG26694"/>
    <property type="match status" value="1"/>
</dbReference>
<dbReference type="Gene3D" id="3.30.70.270">
    <property type="match status" value="2"/>
</dbReference>
<evidence type="ECO:0008006" key="6">
    <source>
        <dbReference type="Google" id="ProtNLM"/>
    </source>
</evidence>